<evidence type="ECO:0000259" key="1">
    <source>
        <dbReference type="Pfam" id="PF24696"/>
    </source>
</evidence>
<proteinExistence type="predicted"/>
<sequence length="107" mass="11619">MVSAPGADLQARLSDMGLLSPIDPEAYSKWRPAPRLETIHGKVGGFLGNRKANASLLLQGVKELLNKDFELRDGIAVDKYVYSRPAADDIIDDLASQCDFVVTCIAD</sequence>
<accession>A0A381QWA8</accession>
<dbReference type="InterPro" id="IPR057767">
    <property type="entry name" value="UGSC-like_dom"/>
</dbReference>
<dbReference type="EMBL" id="UINC01001549">
    <property type="protein sequence ID" value="SUZ83420.1"/>
    <property type="molecule type" value="Genomic_DNA"/>
</dbReference>
<feature type="domain" description="UGSC-like" evidence="1">
    <location>
        <begin position="19"/>
        <end position="107"/>
    </location>
</feature>
<evidence type="ECO:0000313" key="2">
    <source>
        <dbReference type="EMBL" id="SUZ83420.1"/>
    </source>
</evidence>
<dbReference type="Pfam" id="PF24696">
    <property type="entry name" value="UGSC"/>
    <property type="match status" value="1"/>
</dbReference>
<protein>
    <recommendedName>
        <fullName evidence="1">UGSC-like domain-containing protein</fullName>
    </recommendedName>
</protein>
<name>A0A381QWA8_9ZZZZ</name>
<dbReference type="AlphaFoldDB" id="A0A381QWA8"/>
<gene>
    <name evidence="2" type="ORF">METZ01_LOCUS36274</name>
</gene>
<organism evidence="2">
    <name type="scientific">marine metagenome</name>
    <dbReference type="NCBI Taxonomy" id="408172"/>
    <lineage>
        <taxon>unclassified sequences</taxon>
        <taxon>metagenomes</taxon>
        <taxon>ecological metagenomes</taxon>
    </lineage>
</organism>
<reference evidence="2" key="1">
    <citation type="submission" date="2018-05" db="EMBL/GenBank/DDBJ databases">
        <authorList>
            <person name="Lanie J.A."/>
            <person name="Ng W.-L."/>
            <person name="Kazmierczak K.M."/>
            <person name="Andrzejewski T.M."/>
            <person name="Davidsen T.M."/>
            <person name="Wayne K.J."/>
            <person name="Tettelin H."/>
            <person name="Glass J.I."/>
            <person name="Rusch D."/>
            <person name="Podicherti R."/>
            <person name="Tsui H.-C.T."/>
            <person name="Winkler M.E."/>
        </authorList>
    </citation>
    <scope>NUCLEOTIDE SEQUENCE</scope>
</reference>